<keyword evidence="3 6" id="KW-0812">Transmembrane</keyword>
<dbReference type="AlphaFoldDB" id="A0A1H9EUB6"/>
<feature type="transmembrane region" description="Helical" evidence="6">
    <location>
        <begin position="108"/>
        <end position="127"/>
    </location>
</feature>
<evidence type="ECO:0000313" key="8">
    <source>
        <dbReference type="Proteomes" id="UP000199427"/>
    </source>
</evidence>
<keyword evidence="8" id="KW-1185">Reference proteome</keyword>
<organism evidence="7 8">
    <name type="scientific">Piscibacillus halophilus</name>
    <dbReference type="NCBI Taxonomy" id="571933"/>
    <lineage>
        <taxon>Bacteria</taxon>
        <taxon>Bacillati</taxon>
        <taxon>Bacillota</taxon>
        <taxon>Bacilli</taxon>
        <taxon>Bacillales</taxon>
        <taxon>Bacillaceae</taxon>
        <taxon>Piscibacillus</taxon>
    </lineage>
</organism>
<sequence>MLLIVMIIIGLASAFVGSLVGLGGGLIFVPSLLFLSKFSDAFSWVTPQNVVAMSLLIMIFTGVSSTLTYIKGKRVDVYSGLIFLIGSIPGALVGVWLNGYVAIDAFELYFGILMLILASLFFVKDYLLQYAKNRNVQDKKLYIHREFDLSGETVQYSYSIIFGVIISFFVGLISGLFGIGGGSLMVTAMILFFSFPAHIAAPTSMFMIFISSIVSSSAHVMAGNVIWEYALLAVPGAWFGGVLGAKVNQKLNSRVLEWILRLLMIIIGIRLIL</sequence>
<evidence type="ECO:0000256" key="3">
    <source>
        <dbReference type="ARBA" id="ARBA00022692"/>
    </source>
</evidence>
<evidence type="ECO:0000256" key="5">
    <source>
        <dbReference type="ARBA" id="ARBA00023136"/>
    </source>
</evidence>
<reference evidence="7 8" key="1">
    <citation type="submission" date="2016-10" db="EMBL/GenBank/DDBJ databases">
        <authorList>
            <person name="de Groot N.N."/>
        </authorList>
    </citation>
    <scope>NUCLEOTIDE SEQUENCE [LARGE SCALE GENOMIC DNA]</scope>
    <source>
        <strain evidence="7 8">DSM 21633</strain>
    </source>
</reference>
<dbReference type="RefSeq" id="WP_091773262.1">
    <property type="nucleotide sequence ID" value="NZ_FOES01000010.1"/>
</dbReference>
<keyword evidence="4 6" id="KW-1133">Transmembrane helix</keyword>
<comment type="subcellular location">
    <subcellularLocation>
        <location evidence="6">Cell membrane</location>
        <topology evidence="6">Multi-pass membrane protein</topology>
    </subcellularLocation>
    <subcellularLocation>
        <location evidence="1">Membrane</location>
        <topology evidence="1">Multi-pass membrane protein</topology>
    </subcellularLocation>
</comment>
<dbReference type="STRING" id="571933.SAMN05216362_11048"/>
<dbReference type="EMBL" id="FOES01000010">
    <property type="protein sequence ID" value="SEQ29235.1"/>
    <property type="molecule type" value="Genomic_DNA"/>
</dbReference>
<feature type="transmembrane region" description="Helical" evidence="6">
    <location>
        <begin position="255"/>
        <end position="272"/>
    </location>
</feature>
<dbReference type="GO" id="GO:0005886">
    <property type="term" value="C:plasma membrane"/>
    <property type="evidence" value="ECO:0007669"/>
    <property type="project" value="UniProtKB-SubCell"/>
</dbReference>
<evidence type="ECO:0000313" key="7">
    <source>
        <dbReference type="EMBL" id="SEQ29235.1"/>
    </source>
</evidence>
<feature type="transmembrane region" description="Helical" evidence="6">
    <location>
        <begin position="50"/>
        <end position="70"/>
    </location>
</feature>
<dbReference type="PANTHER" id="PTHR43701">
    <property type="entry name" value="MEMBRANE TRANSPORTER PROTEIN MJ0441-RELATED"/>
    <property type="match status" value="1"/>
</dbReference>
<evidence type="ECO:0000256" key="1">
    <source>
        <dbReference type="ARBA" id="ARBA00004141"/>
    </source>
</evidence>
<gene>
    <name evidence="7" type="ORF">SAMN05216362_11048</name>
</gene>
<keyword evidence="6" id="KW-1003">Cell membrane</keyword>
<comment type="similarity">
    <text evidence="2 6">Belongs to the 4-toluene sulfonate uptake permease (TSUP) (TC 2.A.102) family.</text>
</comment>
<evidence type="ECO:0000256" key="4">
    <source>
        <dbReference type="ARBA" id="ARBA00022989"/>
    </source>
</evidence>
<evidence type="ECO:0000256" key="6">
    <source>
        <dbReference type="RuleBase" id="RU363041"/>
    </source>
</evidence>
<evidence type="ECO:0000256" key="2">
    <source>
        <dbReference type="ARBA" id="ARBA00009142"/>
    </source>
</evidence>
<feature type="transmembrane region" description="Helical" evidence="6">
    <location>
        <begin position="156"/>
        <end position="179"/>
    </location>
</feature>
<dbReference type="InterPro" id="IPR002781">
    <property type="entry name" value="TM_pro_TauE-like"/>
</dbReference>
<dbReference type="OrthoDB" id="9780109at2"/>
<dbReference type="PANTHER" id="PTHR43701:SF2">
    <property type="entry name" value="MEMBRANE TRANSPORTER PROTEIN YJNA-RELATED"/>
    <property type="match status" value="1"/>
</dbReference>
<dbReference type="Pfam" id="PF01925">
    <property type="entry name" value="TauE"/>
    <property type="match status" value="1"/>
</dbReference>
<feature type="transmembrane region" description="Helical" evidence="6">
    <location>
        <begin position="185"/>
        <end position="214"/>
    </location>
</feature>
<keyword evidence="5 6" id="KW-0472">Membrane</keyword>
<feature type="transmembrane region" description="Helical" evidence="6">
    <location>
        <begin position="77"/>
        <end position="96"/>
    </location>
</feature>
<proteinExistence type="inferred from homology"/>
<feature type="transmembrane region" description="Helical" evidence="6">
    <location>
        <begin position="7"/>
        <end position="30"/>
    </location>
</feature>
<name>A0A1H9EUB6_9BACI</name>
<dbReference type="InterPro" id="IPR051598">
    <property type="entry name" value="TSUP/Inactive_protease-like"/>
</dbReference>
<dbReference type="Proteomes" id="UP000199427">
    <property type="component" value="Unassembled WGS sequence"/>
</dbReference>
<feature type="transmembrane region" description="Helical" evidence="6">
    <location>
        <begin position="226"/>
        <end position="243"/>
    </location>
</feature>
<protein>
    <recommendedName>
        <fullName evidence="6">Probable membrane transporter protein</fullName>
    </recommendedName>
</protein>
<accession>A0A1H9EUB6</accession>